<dbReference type="InterPro" id="IPR032795">
    <property type="entry name" value="DUF3741-assoc"/>
</dbReference>
<evidence type="ECO:0000313" key="4">
    <source>
        <dbReference type="Proteomes" id="UP000636709"/>
    </source>
</evidence>
<proteinExistence type="predicted"/>
<gene>
    <name evidence="3" type="ORF">HU200_053666</name>
</gene>
<evidence type="ECO:0000313" key="3">
    <source>
        <dbReference type="EMBL" id="KAF8666307.1"/>
    </source>
</evidence>
<evidence type="ECO:0000256" key="1">
    <source>
        <dbReference type="SAM" id="MobiDB-lite"/>
    </source>
</evidence>
<feature type="region of interest" description="Disordered" evidence="1">
    <location>
        <begin position="138"/>
        <end position="200"/>
    </location>
</feature>
<dbReference type="Pfam" id="PF14383">
    <property type="entry name" value="VARLMGL"/>
    <property type="match status" value="1"/>
</dbReference>
<sequence>MPTGRQAGDGRRGLLGPGAGRRGLLALGDGGSWRRPTGDGGSWPWRVAARMRGERRARTRGAVVRKMSQNTKPQKRSSNLHNSRAASAEKPTPTYRYREIPIQPPNVIARLMGIDAIPAPPPPPKPAAAAAIIQAQSTTRSLLKPPPPAAAAAAAAETTKVPSRLAPRPSGKPSAASCRTAPGIMVETQPVLVPGTASRR</sequence>
<accession>A0A835AME5</accession>
<feature type="region of interest" description="Disordered" evidence="1">
    <location>
        <begin position="1"/>
        <end position="99"/>
    </location>
</feature>
<comment type="caution">
    <text evidence="3">The sequence shown here is derived from an EMBL/GenBank/DDBJ whole genome shotgun (WGS) entry which is preliminary data.</text>
</comment>
<keyword evidence="4" id="KW-1185">Reference proteome</keyword>
<dbReference type="Proteomes" id="UP000636709">
    <property type="component" value="Unassembled WGS sequence"/>
</dbReference>
<reference evidence="3" key="1">
    <citation type="submission" date="2020-07" db="EMBL/GenBank/DDBJ databases">
        <title>Genome sequence and genetic diversity analysis of an under-domesticated orphan crop, white fonio (Digitaria exilis).</title>
        <authorList>
            <person name="Bennetzen J.L."/>
            <person name="Chen S."/>
            <person name="Ma X."/>
            <person name="Wang X."/>
            <person name="Yssel A.E.J."/>
            <person name="Chaluvadi S.R."/>
            <person name="Johnson M."/>
            <person name="Gangashetty P."/>
            <person name="Hamidou F."/>
            <person name="Sanogo M.D."/>
            <person name="Zwaenepoel A."/>
            <person name="Wallace J."/>
            <person name="Van De Peer Y."/>
            <person name="Van Deynze A."/>
        </authorList>
    </citation>
    <scope>NUCLEOTIDE SEQUENCE</scope>
    <source>
        <tissue evidence="3">Leaves</tissue>
    </source>
</reference>
<dbReference type="AlphaFoldDB" id="A0A835AME5"/>
<organism evidence="3 4">
    <name type="scientific">Digitaria exilis</name>
    <dbReference type="NCBI Taxonomy" id="1010633"/>
    <lineage>
        <taxon>Eukaryota</taxon>
        <taxon>Viridiplantae</taxon>
        <taxon>Streptophyta</taxon>
        <taxon>Embryophyta</taxon>
        <taxon>Tracheophyta</taxon>
        <taxon>Spermatophyta</taxon>
        <taxon>Magnoliopsida</taxon>
        <taxon>Liliopsida</taxon>
        <taxon>Poales</taxon>
        <taxon>Poaceae</taxon>
        <taxon>PACMAD clade</taxon>
        <taxon>Panicoideae</taxon>
        <taxon>Panicodae</taxon>
        <taxon>Paniceae</taxon>
        <taxon>Anthephorinae</taxon>
        <taxon>Digitaria</taxon>
    </lineage>
</organism>
<protein>
    <recommendedName>
        <fullName evidence="2">DUF3741 domain-containing protein</fullName>
    </recommendedName>
</protein>
<dbReference type="EMBL" id="JACEFO010002309">
    <property type="protein sequence ID" value="KAF8666307.1"/>
    <property type="molecule type" value="Genomic_DNA"/>
</dbReference>
<feature type="domain" description="DUF3741" evidence="2">
    <location>
        <begin position="104"/>
        <end position="119"/>
    </location>
</feature>
<feature type="compositionally biased region" description="Polar residues" evidence="1">
    <location>
        <begin position="67"/>
        <end position="85"/>
    </location>
</feature>
<evidence type="ECO:0000259" key="2">
    <source>
        <dbReference type="Pfam" id="PF14383"/>
    </source>
</evidence>
<name>A0A835AME5_9POAL</name>